<gene>
    <name evidence="8" type="ORF">ENO08_06890</name>
</gene>
<dbReference type="InterPro" id="IPR003834">
    <property type="entry name" value="Cyt_c_assmbl_TM_dom"/>
</dbReference>
<feature type="transmembrane region" description="Helical" evidence="5">
    <location>
        <begin position="386"/>
        <end position="405"/>
    </location>
</feature>
<accession>A0A7V2AVS6</accession>
<feature type="non-terminal residue" evidence="8">
    <location>
        <position position="571"/>
    </location>
</feature>
<sequence length="571" mass="61156">MRLETTKKCDSDLDTTKGTHVKHHIERAFIALLLCAAVPSPAPAQQLFAVPGELVSARAFLSLSTFHAGSSGYLAVAADIGEGWHINSHEPLESYLIPTVLEVDVPKGIEVVRILYPEPDLVKLEISEGEMPLYHGRTVFGAYIRVGGDVEPGDYEIRAILTYQGCNNLTCLEPSAAVATVTLRVGTIQDTAELLHADIFGVPPFTGVDQRPAADTGEDSGILADGIAERGLFLTFLFIFLGGLALNLTPCIYPLIPITISYFGGQAGGRTSRTLVLALFYVLGMSITYSLLGTAAAMTGGLFGAALQNPWVVGFIVAVMIGLAASMFGLWEFRLPAFLTRGSGRAKRGYLGAVFMGLTVGIVAAPCIGPFVLGLLTYVGQKGRPLLGFLMFFTLAWGLGAPLIVLGTVSGSISKLPRSGDWMVWVRKIFGFILIAMGLYFARHLLGARAILYGYVLTALAAGLYLGWLDRTPVRTPGFARLKKIVGVAGLAIAAALLLAPGGALRHTALPPGIEWEPFTEEKLAEAIADGTPVLIDFSAEWCIPCHELDHKTFSDDRAIELSRRVKPLEI</sequence>
<dbReference type="GO" id="GO:0045454">
    <property type="term" value="P:cell redox homeostasis"/>
    <property type="evidence" value="ECO:0007669"/>
    <property type="project" value="TreeGrafter"/>
</dbReference>
<dbReference type="InterPro" id="IPR028250">
    <property type="entry name" value="DsbDN"/>
</dbReference>
<dbReference type="AlphaFoldDB" id="A0A7V2AVS6"/>
<dbReference type="GO" id="GO:0017004">
    <property type="term" value="P:cytochrome complex assembly"/>
    <property type="evidence" value="ECO:0007669"/>
    <property type="project" value="InterPro"/>
</dbReference>
<feature type="domain" description="Cytochrome C biogenesis protein transmembrane" evidence="6">
    <location>
        <begin position="235"/>
        <end position="445"/>
    </location>
</feature>
<comment type="subcellular location">
    <subcellularLocation>
        <location evidence="1">Membrane</location>
        <topology evidence="1">Multi-pass membrane protein</topology>
    </subcellularLocation>
</comment>
<keyword evidence="3 5" id="KW-1133">Transmembrane helix</keyword>
<proteinExistence type="predicted"/>
<evidence type="ECO:0000313" key="8">
    <source>
        <dbReference type="EMBL" id="HER44169.1"/>
    </source>
</evidence>
<dbReference type="Proteomes" id="UP000886069">
    <property type="component" value="Unassembled WGS sequence"/>
</dbReference>
<evidence type="ECO:0000256" key="5">
    <source>
        <dbReference type="SAM" id="Phobius"/>
    </source>
</evidence>
<feature type="transmembrane region" description="Helical" evidence="5">
    <location>
        <begin position="351"/>
        <end position="379"/>
    </location>
</feature>
<keyword evidence="4 5" id="KW-0472">Membrane</keyword>
<organism evidence="8">
    <name type="scientific">Eiseniibacteriota bacterium</name>
    <dbReference type="NCBI Taxonomy" id="2212470"/>
    <lineage>
        <taxon>Bacteria</taxon>
        <taxon>Candidatus Eiseniibacteriota</taxon>
    </lineage>
</organism>
<feature type="transmembrane region" description="Helical" evidence="5">
    <location>
        <begin position="450"/>
        <end position="469"/>
    </location>
</feature>
<feature type="transmembrane region" description="Helical" evidence="5">
    <location>
        <begin position="311"/>
        <end position="331"/>
    </location>
</feature>
<evidence type="ECO:0000256" key="2">
    <source>
        <dbReference type="ARBA" id="ARBA00022692"/>
    </source>
</evidence>
<dbReference type="Pfam" id="PF13899">
    <property type="entry name" value="Thioredoxin_7"/>
    <property type="match status" value="1"/>
</dbReference>
<evidence type="ECO:0000256" key="4">
    <source>
        <dbReference type="ARBA" id="ARBA00023136"/>
    </source>
</evidence>
<comment type="caution">
    <text evidence="8">The sequence shown here is derived from an EMBL/GenBank/DDBJ whole genome shotgun (WGS) entry which is preliminary data.</text>
</comment>
<feature type="transmembrane region" description="Helical" evidence="5">
    <location>
        <begin position="232"/>
        <end position="256"/>
    </location>
</feature>
<dbReference type="Pfam" id="PF11412">
    <property type="entry name" value="DsbD_N"/>
    <property type="match status" value="1"/>
</dbReference>
<reference evidence="8" key="1">
    <citation type="journal article" date="2020" name="mSystems">
        <title>Genome- and Community-Level Interaction Insights into Carbon Utilization and Element Cycling Functions of Hydrothermarchaeota in Hydrothermal Sediment.</title>
        <authorList>
            <person name="Zhou Z."/>
            <person name="Liu Y."/>
            <person name="Xu W."/>
            <person name="Pan J."/>
            <person name="Luo Z.H."/>
            <person name="Li M."/>
        </authorList>
    </citation>
    <scope>NUCLEOTIDE SEQUENCE [LARGE SCALE GENOMIC DNA]</scope>
    <source>
        <strain evidence="8">SpSt-1233</strain>
    </source>
</reference>
<keyword evidence="2 5" id="KW-0812">Transmembrane</keyword>
<name>A0A7V2AVS6_UNCEI</name>
<feature type="transmembrane region" description="Helical" evidence="5">
    <location>
        <begin position="276"/>
        <end position="299"/>
    </location>
</feature>
<evidence type="ECO:0000256" key="1">
    <source>
        <dbReference type="ARBA" id="ARBA00004141"/>
    </source>
</evidence>
<feature type="domain" description="Thiol:disulfide interchange protein DsbD N-terminal" evidence="7">
    <location>
        <begin position="65"/>
        <end position="181"/>
    </location>
</feature>
<dbReference type="PANTHER" id="PTHR32234:SF0">
    <property type="entry name" value="THIOL:DISULFIDE INTERCHANGE PROTEIN DSBD"/>
    <property type="match status" value="1"/>
</dbReference>
<dbReference type="EMBL" id="DSEC01000490">
    <property type="protein sequence ID" value="HER44169.1"/>
    <property type="molecule type" value="Genomic_DNA"/>
</dbReference>
<dbReference type="Pfam" id="PF02683">
    <property type="entry name" value="DsbD_TM"/>
    <property type="match status" value="1"/>
</dbReference>
<evidence type="ECO:0000259" key="6">
    <source>
        <dbReference type="Pfam" id="PF02683"/>
    </source>
</evidence>
<feature type="transmembrane region" description="Helical" evidence="5">
    <location>
        <begin position="425"/>
        <end position="443"/>
    </location>
</feature>
<dbReference type="PANTHER" id="PTHR32234">
    <property type="entry name" value="THIOL:DISULFIDE INTERCHANGE PROTEIN DSBD"/>
    <property type="match status" value="1"/>
</dbReference>
<dbReference type="SUPFAM" id="SSF52833">
    <property type="entry name" value="Thioredoxin-like"/>
    <property type="match status" value="1"/>
</dbReference>
<dbReference type="InterPro" id="IPR036249">
    <property type="entry name" value="Thioredoxin-like_sf"/>
</dbReference>
<dbReference type="GO" id="GO:0015035">
    <property type="term" value="F:protein-disulfide reductase activity"/>
    <property type="evidence" value="ECO:0007669"/>
    <property type="project" value="TreeGrafter"/>
</dbReference>
<protein>
    <submittedName>
        <fullName evidence="8">DUF255 domain-containing protein</fullName>
    </submittedName>
</protein>
<evidence type="ECO:0000259" key="7">
    <source>
        <dbReference type="Pfam" id="PF11412"/>
    </source>
</evidence>
<evidence type="ECO:0000256" key="3">
    <source>
        <dbReference type="ARBA" id="ARBA00022989"/>
    </source>
</evidence>
<feature type="transmembrane region" description="Helical" evidence="5">
    <location>
        <begin position="481"/>
        <end position="500"/>
    </location>
</feature>
<dbReference type="GO" id="GO:0016020">
    <property type="term" value="C:membrane"/>
    <property type="evidence" value="ECO:0007669"/>
    <property type="project" value="UniProtKB-SubCell"/>
</dbReference>
<dbReference type="Gene3D" id="3.40.30.10">
    <property type="entry name" value="Glutaredoxin"/>
    <property type="match status" value="1"/>
</dbReference>